<feature type="transmembrane region" description="Helical" evidence="1">
    <location>
        <begin position="267"/>
        <end position="286"/>
    </location>
</feature>
<keyword evidence="1" id="KW-0472">Membrane</keyword>
<organism evidence="2 3">
    <name type="scientific">Chloracidobacterium sp. N</name>
    <dbReference type="NCBI Taxonomy" id="2821540"/>
    <lineage>
        <taxon>Bacteria</taxon>
        <taxon>Pseudomonadati</taxon>
        <taxon>Acidobacteriota</taxon>
        <taxon>Terriglobia</taxon>
        <taxon>Terriglobales</taxon>
        <taxon>Acidobacteriaceae</taxon>
        <taxon>Chloracidobacterium</taxon>
        <taxon>Chloracidobacterium aggregatum</taxon>
    </lineage>
</organism>
<accession>A0ABX8AYN9</accession>
<feature type="transmembrane region" description="Helical" evidence="1">
    <location>
        <begin position="27"/>
        <end position="48"/>
    </location>
</feature>
<feature type="transmembrane region" description="Helical" evidence="1">
    <location>
        <begin position="776"/>
        <end position="795"/>
    </location>
</feature>
<feature type="transmembrane region" description="Helical" evidence="1">
    <location>
        <begin position="306"/>
        <end position="326"/>
    </location>
</feature>
<dbReference type="Proteomes" id="UP000677668">
    <property type="component" value="Chromosome 1"/>
</dbReference>
<feature type="transmembrane region" description="Helical" evidence="1">
    <location>
        <begin position="653"/>
        <end position="674"/>
    </location>
</feature>
<keyword evidence="1" id="KW-0812">Transmembrane</keyword>
<evidence type="ECO:0000256" key="1">
    <source>
        <dbReference type="SAM" id="Phobius"/>
    </source>
</evidence>
<protein>
    <recommendedName>
        <fullName evidence="4">Photosystem P840 reaction center, large subunit</fullName>
    </recommendedName>
</protein>
<evidence type="ECO:0000313" key="3">
    <source>
        <dbReference type="Proteomes" id="UP000677668"/>
    </source>
</evidence>
<dbReference type="InterPro" id="IPR036408">
    <property type="entry name" value="PSI_PsaA/B_sf"/>
</dbReference>
<name>A0ABX8AYN9_9BACT</name>
<reference evidence="2 3" key="1">
    <citation type="submission" date="2021-03" db="EMBL/GenBank/DDBJ databases">
        <title>Genomic and phenotypic characterization of Chloracidobacterium isolates provides evidence for multiple species.</title>
        <authorList>
            <person name="Saini M.K."/>
            <person name="Costas A.M.G."/>
            <person name="Tank M."/>
            <person name="Bryant D.A."/>
        </authorList>
    </citation>
    <scope>NUCLEOTIDE SEQUENCE [LARGE SCALE GENOMIC DNA]</scope>
    <source>
        <strain evidence="2 3">N</strain>
    </source>
</reference>
<keyword evidence="1" id="KW-1133">Transmembrane helix</keyword>
<feature type="transmembrane region" description="Helical" evidence="1">
    <location>
        <begin position="839"/>
        <end position="858"/>
    </location>
</feature>
<dbReference type="InterPro" id="IPR001280">
    <property type="entry name" value="PSI_PsaA/B"/>
</dbReference>
<dbReference type="Pfam" id="PF00223">
    <property type="entry name" value="PsaA_PsaB"/>
    <property type="match status" value="1"/>
</dbReference>
<sequence length="865" mass="99178">MASFSSYANGVKRWYQKLELPMPPERIFGAHMMLIGGLACLIGTYFFASMTMWNDGYVNLTLRPRLISLGIYDPYDTEQIQRVWLPLIGEFSTSKLPFFGQYPLTMTDFRLFGWGCFHIGLGLWLVYAGAAHYYGARGGATIGEIFWLLPYVPGLKGLCQIKWFTPEGPWYKVGLPWGSFANTPWPILRRTYADALSPHTVYIGLLFFIWGFVLWFVLDKPPVPLQPAQVMTPNGLMPIEQAQFPYGWFDPYLNQVMHPMNTINGETTMCFVWGVLFVALGAYWWYRPPRSINITHLEDTKAVFHVHLTAIGYVSFALAIVGFLALRNHPSYLMLNDMNVIIYGKKIVNPGRMIHNMITFNHVQVGLLYVAAGVFHGGQYLHGLNISGAYKQARSKFITWFQNPDLQTKIVGTTMFVSFVTVVFGYGMICWNTGSELDLNFGIYQFRSYRAIQMDGEAGNVGYRVFRPKNPWDPTAGGDWVKNPDGTAKLVKARNLQVGDRILNEELGIGSSPTYSFTTIEEINYKPEWGQPKLYAVQWGSWTHFLRKVNPLFWVDKGIWYLQNQKTFEAARKADEAYLAAHLKAVSLLNQLDEAQTEDAKNKAQAELDKFRPELEKVHASMLEWNERLASTPAVLYSNLRDQHRDGEINDAIFFWLMIGGWLFGFIPLLRIAFHNYQSPWYRDFEWRKQSPDFPCIGPVKGGTCGVSIQDQLWFCILFSIKPLSAIAWYLDGGWIATMMARGNEAYYLTHNISHTGGVFLYMWNETTWIWTDNHLTAMLLLGHLIWFVSFALWFKDRGSRAEGGDIQSRWVRLVGKRLGIKTLQEVRFPVSNLATAKLWGTVFFYTGTFVLVFLYFADGFFQNR</sequence>
<dbReference type="SUPFAM" id="SSF81558">
    <property type="entry name" value="Photosystem I subunits PsaA/PsaB"/>
    <property type="match status" value="1"/>
</dbReference>
<evidence type="ECO:0000313" key="2">
    <source>
        <dbReference type="EMBL" id="QUV93814.1"/>
    </source>
</evidence>
<keyword evidence="3" id="KW-1185">Reference proteome</keyword>
<feature type="transmembrane region" description="Helical" evidence="1">
    <location>
        <begin position="199"/>
        <end position="218"/>
    </location>
</feature>
<dbReference type="RefSeq" id="WP_211422155.1">
    <property type="nucleotide sequence ID" value="NZ_CP072642.1"/>
</dbReference>
<dbReference type="EMBL" id="CP072642">
    <property type="protein sequence ID" value="QUV93814.1"/>
    <property type="molecule type" value="Genomic_DNA"/>
</dbReference>
<feature type="transmembrane region" description="Helical" evidence="1">
    <location>
        <begin position="410"/>
        <end position="429"/>
    </location>
</feature>
<dbReference type="Gene3D" id="1.20.1130.10">
    <property type="entry name" value="Photosystem I PsaA/PsaB"/>
    <property type="match status" value="1"/>
</dbReference>
<gene>
    <name evidence="2" type="ORF">J8C05_10680</name>
</gene>
<evidence type="ECO:0008006" key="4">
    <source>
        <dbReference type="Google" id="ProtNLM"/>
    </source>
</evidence>
<feature type="transmembrane region" description="Helical" evidence="1">
    <location>
        <begin position="111"/>
        <end position="134"/>
    </location>
</feature>
<proteinExistence type="predicted"/>